<evidence type="ECO:0000256" key="2">
    <source>
        <dbReference type="ARBA" id="ARBA00001965"/>
    </source>
</evidence>
<dbReference type="RefSeq" id="XP_008816708.1">
    <property type="nucleotide sequence ID" value="XM_008818486.1"/>
</dbReference>
<evidence type="ECO:0000256" key="4">
    <source>
        <dbReference type="ARBA" id="ARBA00022723"/>
    </source>
</evidence>
<name>W7A0A1_9APIC</name>
<dbReference type="PANTHER" id="PTHR45673">
    <property type="entry name" value="SERINE/THREONINE-PROTEIN PHOSPHATASE 2B CATALYTIC SUBUNIT 1-RELATED"/>
    <property type="match status" value="1"/>
</dbReference>
<evidence type="ECO:0000259" key="14">
    <source>
        <dbReference type="PROSITE" id="PS00125"/>
    </source>
</evidence>
<evidence type="ECO:0000256" key="10">
    <source>
        <dbReference type="ARBA" id="ARBA00047761"/>
    </source>
</evidence>
<keyword evidence="4" id="KW-0479">Metal-binding</keyword>
<comment type="similarity">
    <text evidence="3">Belongs to the PPP phosphatase family. PP-2B subfamily.</text>
</comment>
<dbReference type="Gene3D" id="3.60.21.10">
    <property type="match status" value="1"/>
</dbReference>
<gene>
    <name evidence="15" type="ORF">C922_02888</name>
</gene>
<evidence type="ECO:0000256" key="13">
    <source>
        <dbReference type="SAM" id="MobiDB-lite"/>
    </source>
</evidence>
<reference evidence="15 16" key="1">
    <citation type="submission" date="2013-02" db="EMBL/GenBank/DDBJ databases">
        <title>The Genome Sequence of Plasmodium inui San Antonio 1.</title>
        <authorList>
            <consortium name="The Broad Institute Genome Sequencing Platform"/>
            <consortium name="The Broad Institute Genome Sequencing Center for Infectious Disease"/>
            <person name="Neafsey D."/>
            <person name="Cheeseman I."/>
            <person name="Volkman S."/>
            <person name="Adams J."/>
            <person name="Walker B."/>
            <person name="Young S.K."/>
            <person name="Zeng Q."/>
            <person name="Gargeya S."/>
            <person name="Fitzgerald M."/>
            <person name="Haas B."/>
            <person name="Abouelleil A."/>
            <person name="Alvarado L."/>
            <person name="Arachchi H.M."/>
            <person name="Berlin A.M."/>
            <person name="Chapman S.B."/>
            <person name="Dewar J."/>
            <person name="Goldberg J."/>
            <person name="Griggs A."/>
            <person name="Gujja S."/>
            <person name="Hansen M."/>
            <person name="Howarth C."/>
            <person name="Imamovic A."/>
            <person name="Larimer J."/>
            <person name="McCowan C."/>
            <person name="Murphy C."/>
            <person name="Neiman D."/>
            <person name="Pearson M."/>
            <person name="Priest M."/>
            <person name="Roberts A."/>
            <person name="Saif S."/>
            <person name="Shea T."/>
            <person name="Sisk P."/>
            <person name="Sykes S."/>
            <person name="Wortman J."/>
            <person name="Nusbaum C."/>
            <person name="Birren B."/>
        </authorList>
    </citation>
    <scope>NUCLEOTIDE SEQUENCE [LARGE SCALE GENOMIC DNA]</scope>
    <source>
        <strain evidence="15 16">San Antonio 1</strain>
    </source>
</reference>
<dbReference type="InterPro" id="IPR006186">
    <property type="entry name" value="Ser/Thr-sp_prot-phosphatase"/>
</dbReference>
<evidence type="ECO:0000256" key="3">
    <source>
        <dbReference type="ARBA" id="ARBA00009905"/>
    </source>
</evidence>
<dbReference type="PRINTS" id="PR00114">
    <property type="entry name" value="STPHPHTASE"/>
</dbReference>
<feature type="region of interest" description="Disordered" evidence="13">
    <location>
        <begin position="478"/>
        <end position="522"/>
    </location>
</feature>
<evidence type="ECO:0000256" key="1">
    <source>
        <dbReference type="ARBA" id="ARBA00001947"/>
    </source>
</evidence>
<evidence type="ECO:0000256" key="7">
    <source>
        <dbReference type="ARBA" id="ARBA00022860"/>
    </source>
</evidence>
<dbReference type="GO" id="GO:0033192">
    <property type="term" value="F:calmodulin-dependent protein phosphatase activity"/>
    <property type="evidence" value="ECO:0007669"/>
    <property type="project" value="InterPro"/>
</dbReference>
<evidence type="ECO:0000256" key="8">
    <source>
        <dbReference type="ARBA" id="ARBA00022912"/>
    </source>
</evidence>
<dbReference type="VEuPathDB" id="PlasmoDB:C922_02888"/>
<dbReference type="Proteomes" id="UP000030640">
    <property type="component" value="Unassembled WGS sequence"/>
</dbReference>
<dbReference type="CDD" id="cd07416">
    <property type="entry name" value="MPP_PP2B"/>
    <property type="match status" value="1"/>
</dbReference>
<keyword evidence="16" id="KW-1185">Reference proteome</keyword>
<comment type="catalytic activity">
    <reaction evidence="10">
        <text>O-phospho-L-seryl-[protein] + H2O = L-seryl-[protein] + phosphate</text>
        <dbReference type="Rhea" id="RHEA:20629"/>
        <dbReference type="Rhea" id="RHEA-COMP:9863"/>
        <dbReference type="Rhea" id="RHEA-COMP:11604"/>
        <dbReference type="ChEBI" id="CHEBI:15377"/>
        <dbReference type="ChEBI" id="CHEBI:29999"/>
        <dbReference type="ChEBI" id="CHEBI:43474"/>
        <dbReference type="ChEBI" id="CHEBI:83421"/>
        <dbReference type="EC" id="3.1.3.16"/>
    </reaction>
</comment>
<dbReference type="InterPro" id="IPR041751">
    <property type="entry name" value="MPP_PP2B"/>
</dbReference>
<keyword evidence="5 12" id="KW-0378">Hydrolase</keyword>
<keyword evidence="9" id="KW-0408">Iron</keyword>
<feature type="region of interest" description="Disordered" evidence="13">
    <location>
        <begin position="1"/>
        <end position="28"/>
    </location>
</feature>
<evidence type="ECO:0000256" key="9">
    <source>
        <dbReference type="ARBA" id="ARBA00023004"/>
    </source>
</evidence>
<dbReference type="Pfam" id="PF00149">
    <property type="entry name" value="Metallophos"/>
    <property type="match status" value="1"/>
</dbReference>
<sequence>MEPLPNPKNDRQVKDVEPPPAKGDPTREILRGRSHIIVTSNGTTGKRNQRDGYLTPLSLELLYPNGTDEPPDYKALRDHLKKEGRIRKEDCLDIIKKVIDIVSNEPNLLRLQDPITIVGDIHGQYYDFLKLLEVGGNPDNTQFLFLGDYVDRGSFSIEVLLHLYALKINFPNKIWLIRGNHECRQMTSFFNFRDECEYKYDMVVYYAFMESFDTLPLSAVINGKFLAVHGGLSPQLVLLNQICSFTRFQEPPRSGIFCDILWADPIDEDKEEHTIQTESFFPNDIRGCSYFFGYNAATTFLEKNGLLSIIRAHEAQLEGYKMHQTNLKTGFPIVITIFSAPNYCDVYNNKGAVLKFDSNTLNIQQFSFSPHPYHLPNFMNLFTWSLPFVSEKVTEMLYCILNSSVNQSDEGVMDVVLPTEILQIINYIEENNMKLEEHTAHNGVATHGEGTPTEGGLSSSQREEALLKEGCFYSGASKNEGEALEGSPATAAESTQQMDAQGGKAAHLPTDDAQASKERSDALRKKVQSVGRLMRVFRTLRKENELIVQLKGCSPGYRIPVGLLLQGREGLENELEKFKKAKQIDSINEKRPPNE</sequence>
<dbReference type="OrthoDB" id="5593063at2759"/>
<dbReference type="PROSITE" id="PS00125">
    <property type="entry name" value="SER_THR_PHOSPHATASE"/>
    <property type="match status" value="1"/>
</dbReference>
<dbReference type="InterPro" id="IPR004843">
    <property type="entry name" value="Calcineurin-like_PHP"/>
</dbReference>
<evidence type="ECO:0000256" key="11">
    <source>
        <dbReference type="ARBA" id="ARBA00048336"/>
    </source>
</evidence>
<dbReference type="InterPro" id="IPR029052">
    <property type="entry name" value="Metallo-depent_PP-like"/>
</dbReference>
<dbReference type="AlphaFoldDB" id="W7A0A1"/>
<organism evidence="15 16">
    <name type="scientific">Plasmodium inui San Antonio 1</name>
    <dbReference type="NCBI Taxonomy" id="1237626"/>
    <lineage>
        <taxon>Eukaryota</taxon>
        <taxon>Sar</taxon>
        <taxon>Alveolata</taxon>
        <taxon>Apicomplexa</taxon>
        <taxon>Aconoidasida</taxon>
        <taxon>Haemosporida</taxon>
        <taxon>Plasmodiidae</taxon>
        <taxon>Plasmodium</taxon>
        <taxon>Plasmodium (Plasmodium)</taxon>
    </lineage>
</organism>
<accession>W7A0A1</accession>
<feature type="domain" description="Serine/threonine specific protein phosphatases" evidence="14">
    <location>
        <begin position="177"/>
        <end position="182"/>
    </location>
</feature>
<evidence type="ECO:0000313" key="15">
    <source>
        <dbReference type="EMBL" id="EUD66567.1"/>
    </source>
</evidence>
<dbReference type="GeneID" id="20038162"/>
<feature type="compositionally biased region" description="Basic and acidic residues" evidence="13">
    <location>
        <begin position="8"/>
        <end position="17"/>
    </location>
</feature>
<dbReference type="FunFam" id="3.60.21.10:FF:000031">
    <property type="entry name" value="Serine/threonine-protein phosphatase"/>
    <property type="match status" value="1"/>
</dbReference>
<dbReference type="SMART" id="SM00156">
    <property type="entry name" value="PP2Ac"/>
    <property type="match status" value="1"/>
</dbReference>
<evidence type="ECO:0000256" key="12">
    <source>
        <dbReference type="RuleBase" id="RU004273"/>
    </source>
</evidence>
<dbReference type="GO" id="GO:0005516">
    <property type="term" value="F:calmodulin binding"/>
    <property type="evidence" value="ECO:0007669"/>
    <property type="project" value="UniProtKB-KW"/>
</dbReference>
<comment type="cofactor">
    <cofactor evidence="1">
        <name>Zn(2+)</name>
        <dbReference type="ChEBI" id="CHEBI:29105"/>
    </cofactor>
</comment>
<dbReference type="GO" id="GO:0097720">
    <property type="term" value="P:calcineurin-mediated signaling"/>
    <property type="evidence" value="ECO:0007669"/>
    <property type="project" value="InterPro"/>
</dbReference>
<keyword evidence="7" id="KW-0112">Calmodulin-binding</keyword>
<protein>
    <recommendedName>
        <fullName evidence="12">Serine/threonine-protein phosphatase</fullName>
        <ecNumber evidence="12">3.1.3.16</ecNumber>
    </recommendedName>
</protein>
<dbReference type="GO" id="GO:0046872">
    <property type="term" value="F:metal ion binding"/>
    <property type="evidence" value="ECO:0007669"/>
    <property type="project" value="UniProtKB-KW"/>
</dbReference>
<dbReference type="SUPFAM" id="SSF56300">
    <property type="entry name" value="Metallo-dependent phosphatases"/>
    <property type="match status" value="1"/>
</dbReference>
<keyword evidence="6" id="KW-0862">Zinc</keyword>
<proteinExistence type="inferred from homology"/>
<evidence type="ECO:0000256" key="5">
    <source>
        <dbReference type="ARBA" id="ARBA00022801"/>
    </source>
</evidence>
<dbReference type="EC" id="3.1.3.16" evidence="12"/>
<comment type="catalytic activity">
    <reaction evidence="11 12">
        <text>O-phospho-L-threonyl-[protein] + H2O = L-threonyl-[protein] + phosphate</text>
        <dbReference type="Rhea" id="RHEA:47004"/>
        <dbReference type="Rhea" id="RHEA-COMP:11060"/>
        <dbReference type="Rhea" id="RHEA-COMP:11605"/>
        <dbReference type="ChEBI" id="CHEBI:15377"/>
        <dbReference type="ChEBI" id="CHEBI:30013"/>
        <dbReference type="ChEBI" id="CHEBI:43474"/>
        <dbReference type="ChEBI" id="CHEBI:61977"/>
        <dbReference type="EC" id="3.1.3.16"/>
    </reaction>
</comment>
<dbReference type="InterPro" id="IPR043360">
    <property type="entry name" value="PP2B"/>
</dbReference>
<comment type="cofactor">
    <cofactor evidence="2">
        <name>Fe(3+)</name>
        <dbReference type="ChEBI" id="CHEBI:29034"/>
    </cofactor>
</comment>
<keyword evidence="8" id="KW-0904">Protein phosphatase</keyword>
<evidence type="ECO:0000256" key="6">
    <source>
        <dbReference type="ARBA" id="ARBA00022833"/>
    </source>
</evidence>
<dbReference type="EMBL" id="KI965470">
    <property type="protein sequence ID" value="EUD66567.1"/>
    <property type="molecule type" value="Genomic_DNA"/>
</dbReference>
<evidence type="ECO:0000313" key="16">
    <source>
        <dbReference type="Proteomes" id="UP000030640"/>
    </source>
</evidence>